<evidence type="ECO:0000256" key="1">
    <source>
        <dbReference type="ARBA" id="ARBA00023122"/>
    </source>
</evidence>
<dbReference type="Gene3D" id="3.10.580.10">
    <property type="entry name" value="CBS-domain"/>
    <property type="match status" value="1"/>
</dbReference>
<dbReference type="InterPro" id="IPR051257">
    <property type="entry name" value="Diverse_CBS-Domain"/>
</dbReference>
<dbReference type="EMBL" id="BART01001457">
    <property type="protein sequence ID" value="GAG69226.1"/>
    <property type="molecule type" value="Genomic_DNA"/>
</dbReference>
<evidence type="ECO:0000313" key="3">
    <source>
        <dbReference type="EMBL" id="GAG69226.1"/>
    </source>
</evidence>
<dbReference type="PROSITE" id="PS51371">
    <property type="entry name" value="CBS"/>
    <property type="match status" value="1"/>
</dbReference>
<evidence type="ECO:0000259" key="2">
    <source>
        <dbReference type="PROSITE" id="PS51371"/>
    </source>
</evidence>
<name>X1BB65_9ZZZZ</name>
<dbReference type="SUPFAM" id="SSF54631">
    <property type="entry name" value="CBS-domain pair"/>
    <property type="match status" value="1"/>
</dbReference>
<dbReference type="Pfam" id="PF00571">
    <property type="entry name" value="CBS"/>
    <property type="match status" value="2"/>
</dbReference>
<reference evidence="3" key="1">
    <citation type="journal article" date="2014" name="Front. Microbiol.">
        <title>High frequency of phylogenetically diverse reductive dehalogenase-homologous genes in deep subseafloor sedimentary metagenomes.</title>
        <authorList>
            <person name="Kawai M."/>
            <person name="Futagami T."/>
            <person name="Toyoda A."/>
            <person name="Takaki Y."/>
            <person name="Nishi S."/>
            <person name="Hori S."/>
            <person name="Arai W."/>
            <person name="Tsubouchi T."/>
            <person name="Morono Y."/>
            <person name="Uchiyama I."/>
            <person name="Ito T."/>
            <person name="Fujiyama A."/>
            <person name="Inagaki F."/>
            <person name="Takami H."/>
        </authorList>
    </citation>
    <scope>NUCLEOTIDE SEQUENCE</scope>
    <source>
        <strain evidence="3">Expedition CK06-06</strain>
    </source>
</reference>
<feature type="domain" description="CBS" evidence="2">
    <location>
        <begin position="11"/>
        <end position="70"/>
    </location>
</feature>
<keyword evidence="1" id="KW-0129">CBS domain</keyword>
<sequence>MKRIVSVRDAMADKVLTAGPNTTVDRAAKLMAERGVGSIVIVKKKKPVGILTERDLLMKVVSLDLKPSKVKVGKIMSSPITTIGSNIDITDAARTMAHSKIRRLPVVENGIFVDAADLVLVGYERGCAKLRLKKDFLKFVQSVKA</sequence>
<organism evidence="3">
    <name type="scientific">marine sediment metagenome</name>
    <dbReference type="NCBI Taxonomy" id="412755"/>
    <lineage>
        <taxon>unclassified sequences</taxon>
        <taxon>metagenomes</taxon>
        <taxon>ecological metagenomes</taxon>
    </lineage>
</organism>
<dbReference type="AlphaFoldDB" id="X1BB65"/>
<dbReference type="PANTHER" id="PTHR43080">
    <property type="entry name" value="CBS DOMAIN-CONTAINING PROTEIN CBSX3, MITOCHONDRIAL"/>
    <property type="match status" value="1"/>
</dbReference>
<protein>
    <recommendedName>
        <fullName evidence="2">CBS domain-containing protein</fullName>
    </recommendedName>
</protein>
<gene>
    <name evidence="3" type="ORF">S01H4_05128</name>
</gene>
<proteinExistence type="predicted"/>
<dbReference type="PANTHER" id="PTHR43080:SF2">
    <property type="entry name" value="CBS DOMAIN-CONTAINING PROTEIN"/>
    <property type="match status" value="1"/>
</dbReference>
<comment type="caution">
    <text evidence="3">The sequence shown here is derived from an EMBL/GenBank/DDBJ whole genome shotgun (WGS) entry which is preliminary data.</text>
</comment>
<dbReference type="SMART" id="SM00116">
    <property type="entry name" value="CBS"/>
    <property type="match status" value="2"/>
</dbReference>
<dbReference type="InterPro" id="IPR000644">
    <property type="entry name" value="CBS_dom"/>
</dbReference>
<accession>X1BB65</accession>
<dbReference type="InterPro" id="IPR046342">
    <property type="entry name" value="CBS_dom_sf"/>
</dbReference>